<organism evidence="1 2">
    <name type="scientific">Deinococcus ruber</name>
    <dbReference type="NCBI Taxonomy" id="1848197"/>
    <lineage>
        <taxon>Bacteria</taxon>
        <taxon>Thermotogati</taxon>
        <taxon>Deinococcota</taxon>
        <taxon>Deinococci</taxon>
        <taxon>Deinococcales</taxon>
        <taxon>Deinococcaceae</taxon>
        <taxon>Deinococcus</taxon>
    </lineage>
</organism>
<gene>
    <name evidence="1" type="ORF">GCM10008957_13080</name>
</gene>
<reference evidence="1" key="2">
    <citation type="submission" date="2020-09" db="EMBL/GenBank/DDBJ databases">
        <authorList>
            <person name="Sun Q."/>
            <person name="Ohkuma M."/>
        </authorList>
    </citation>
    <scope>NUCLEOTIDE SEQUENCE</scope>
    <source>
        <strain evidence="1">JCM 31311</strain>
    </source>
</reference>
<proteinExistence type="predicted"/>
<reference evidence="1" key="1">
    <citation type="journal article" date="2014" name="Int. J. Syst. Evol. Microbiol.">
        <title>Complete genome sequence of Corynebacterium casei LMG S-19264T (=DSM 44701T), isolated from a smear-ripened cheese.</title>
        <authorList>
            <consortium name="US DOE Joint Genome Institute (JGI-PGF)"/>
            <person name="Walter F."/>
            <person name="Albersmeier A."/>
            <person name="Kalinowski J."/>
            <person name="Ruckert C."/>
        </authorList>
    </citation>
    <scope>NUCLEOTIDE SEQUENCE</scope>
    <source>
        <strain evidence="1">JCM 31311</strain>
    </source>
</reference>
<evidence type="ECO:0000313" key="2">
    <source>
        <dbReference type="Proteomes" id="UP000603865"/>
    </source>
</evidence>
<keyword evidence="2" id="KW-1185">Reference proteome</keyword>
<comment type="caution">
    <text evidence="1">The sequence shown here is derived from an EMBL/GenBank/DDBJ whole genome shotgun (WGS) entry which is preliminary data.</text>
</comment>
<evidence type="ECO:0000313" key="1">
    <source>
        <dbReference type="EMBL" id="GGR01663.1"/>
    </source>
</evidence>
<dbReference type="EMBL" id="BMQL01000005">
    <property type="protein sequence ID" value="GGR01663.1"/>
    <property type="molecule type" value="Genomic_DNA"/>
</dbReference>
<dbReference type="AlphaFoldDB" id="A0A918C1P9"/>
<accession>A0A918C1P9</accession>
<name>A0A918C1P9_9DEIO</name>
<sequence>MAKHSYERGRWNRREARRRIQTGGYWTGWAPHAWPNEDPEIYHEAAIQYVQKKIDRSVHKGLHRYCRVYHRLWRRAGNEICRLYVKSDEKAGELDPQPRRLGVMWDIW</sequence>
<dbReference type="Proteomes" id="UP000603865">
    <property type="component" value="Unassembled WGS sequence"/>
</dbReference>
<protein>
    <submittedName>
        <fullName evidence="1">Uncharacterized protein</fullName>
    </submittedName>
</protein>